<sequence>MHNAAFLSSCRDHGLDAPILSIEYSRHDLLADDAPSLASLAQVNSDCRQLARYCQFSEIRINYSSRAQQLLMGLAEAEKAHLAESLDGSQPVRIGIGACVRKVTFATDSYHGANLRRDSDASIWGAATASTSSEERNVLRQQANKSYTRFRALAQLIISLALPNLEALVWSDRFPVDRDFFLHVSRSGARHLKLNSAMVVEALPVEPPLTPKTWPLVSLHLEVTLADDRTLASADETSTGSDTLKTESANPMSTFFGTLFQLCAPTIESLYWSDICNFSKMAISLSSSPISSPRLRRLRLSHVSLDATVFSSFLSSPLRHLELPSSTLAKHGSALLALGPWRDLKSFILAELPTKREPCIQIADFIQQHQQHQHHLEKLYIHELRLTSGFDAGRQCQWLVNHAELQSHFRNLSRLKTLALVRDTYPIPDPGYDAEEYYSVHLVMAEERADARARLELDLGNSFAMDRLNTDDGPERFSEEEVDMWERAHRNRMLTHAEAYATVLPALEWIFCGQRPMGLVRDVETNASPKAVPLTECRDECWTFLEQTFGLATNDPMSHSNT</sequence>
<dbReference type="Gene3D" id="3.80.10.10">
    <property type="entry name" value="Ribonuclease Inhibitor"/>
    <property type="match status" value="1"/>
</dbReference>
<name>A0A9P9EQZ2_9HYPO</name>
<organism evidence="1 2">
    <name type="scientific">Dactylonectria macrodidyma</name>
    <dbReference type="NCBI Taxonomy" id="307937"/>
    <lineage>
        <taxon>Eukaryota</taxon>
        <taxon>Fungi</taxon>
        <taxon>Dikarya</taxon>
        <taxon>Ascomycota</taxon>
        <taxon>Pezizomycotina</taxon>
        <taxon>Sordariomycetes</taxon>
        <taxon>Hypocreomycetidae</taxon>
        <taxon>Hypocreales</taxon>
        <taxon>Nectriaceae</taxon>
        <taxon>Dactylonectria</taxon>
    </lineage>
</organism>
<accession>A0A9P9EQZ2</accession>
<proteinExistence type="predicted"/>
<keyword evidence="2" id="KW-1185">Reference proteome</keyword>
<evidence type="ECO:0000313" key="1">
    <source>
        <dbReference type="EMBL" id="KAH7142189.1"/>
    </source>
</evidence>
<gene>
    <name evidence="1" type="ORF">EDB81DRAFT_899796</name>
</gene>
<comment type="caution">
    <text evidence="1">The sequence shown here is derived from an EMBL/GenBank/DDBJ whole genome shotgun (WGS) entry which is preliminary data.</text>
</comment>
<reference evidence="1" key="1">
    <citation type="journal article" date="2021" name="Nat. Commun.">
        <title>Genetic determinants of endophytism in the Arabidopsis root mycobiome.</title>
        <authorList>
            <person name="Mesny F."/>
            <person name="Miyauchi S."/>
            <person name="Thiergart T."/>
            <person name="Pickel B."/>
            <person name="Atanasova L."/>
            <person name="Karlsson M."/>
            <person name="Huettel B."/>
            <person name="Barry K.W."/>
            <person name="Haridas S."/>
            <person name="Chen C."/>
            <person name="Bauer D."/>
            <person name="Andreopoulos W."/>
            <person name="Pangilinan J."/>
            <person name="LaButti K."/>
            <person name="Riley R."/>
            <person name="Lipzen A."/>
            <person name="Clum A."/>
            <person name="Drula E."/>
            <person name="Henrissat B."/>
            <person name="Kohler A."/>
            <person name="Grigoriev I.V."/>
            <person name="Martin F.M."/>
            <person name="Hacquard S."/>
        </authorList>
    </citation>
    <scope>NUCLEOTIDE SEQUENCE</scope>
    <source>
        <strain evidence="1">MPI-CAGE-AT-0147</strain>
    </source>
</reference>
<dbReference type="InterPro" id="IPR032675">
    <property type="entry name" value="LRR_dom_sf"/>
</dbReference>
<protein>
    <submittedName>
        <fullName evidence="1">Uncharacterized protein</fullName>
    </submittedName>
</protein>
<dbReference type="OrthoDB" id="3257981at2759"/>
<evidence type="ECO:0000313" key="2">
    <source>
        <dbReference type="Proteomes" id="UP000738349"/>
    </source>
</evidence>
<dbReference type="EMBL" id="JAGMUV010000010">
    <property type="protein sequence ID" value="KAH7142189.1"/>
    <property type="molecule type" value="Genomic_DNA"/>
</dbReference>
<dbReference type="Proteomes" id="UP000738349">
    <property type="component" value="Unassembled WGS sequence"/>
</dbReference>
<dbReference type="SUPFAM" id="SSF52047">
    <property type="entry name" value="RNI-like"/>
    <property type="match status" value="1"/>
</dbReference>
<dbReference type="AlphaFoldDB" id="A0A9P9EQZ2"/>